<dbReference type="AlphaFoldDB" id="A0A830EIW3"/>
<dbReference type="RefSeq" id="WP_188788035.1">
    <property type="nucleotide sequence ID" value="NZ_BMOC01000020.1"/>
</dbReference>
<evidence type="ECO:0000313" key="2">
    <source>
        <dbReference type="EMBL" id="GGJ14584.1"/>
    </source>
</evidence>
<feature type="transmembrane region" description="Helical" evidence="1">
    <location>
        <begin position="84"/>
        <end position="103"/>
    </location>
</feature>
<dbReference type="Proteomes" id="UP000653099">
    <property type="component" value="Unassembled WGS sequence"/>
</dbReference>
<reference evidence="2" key="2">
    <citation type="submission" date="2020-09" db="EMBL/GenBank/DDBJ databases">
        <authorList>
            <person name="Sun Q."/>
            <person name="Ohkuma M."/>
        </authorList>
    </citation>
    <scope>NUCLEOTIDE SEQUENCE</scope>
    <source>
        <strain evidence="2">JCM 14359</strain>
    </source>
</reference>
<keyword evidence="1" id="KW-0812">Transmembrane</keyword>
<keyword evidence="1" id="KW-1133">Transmembrane helix</keyword>
<name>A0A830EIW3_9EURY</name>
<evidence type="ECO:0000313" key="3">
    <source>
        <dbReference type="Proteomes" id="UP000653099"/>
    </source>
</evidence>
<proteinExistence type="predicted"/>
<keyword evidence="1" id="KW-0472">Membrane</keyword>
<sequence>MEARNRDGEPVDTVPFFVSTGILGMLALSLGPLYGLAYGVPIAGSLLISVGVTAAVAVVAFHRLIWVAPPAWVTIPPAVRFQRLCYLAAAFGLILLGVTVPLAV</sequence>
<keyword evidence="3" id="KW-1185">Reference proteome</keyword>
<protein>
    <submittedName>
        <fullName evidence="2">Uncharacterized protein</fullName>
    </submittedName>
</protein>
<organism evidence="2 3">
    <name type="scientific">Halobellus salinus</name>
    <dbReference type="NCBI Taxonomy" id="931585"/>
    <lineage>
        <taxon>Archaea</taxon>
        <taxon>Methanobacteriati</taxon>
        <taxon>Methanobacteriota</taxon>
        <taxon>Stenosarchaea group</taxon>
        <taxon>Halobacteria</taxon>
        <taxon>Halobacteriales</taxon>
        <taxon>Haloferacaceae</taxon>
        <taxon>Halobellus</taxon>
    </lineage>
</organism>
<evidence type="ECO:0000256" key="1">
    <source>
        <dbReference type="SAM" id="Phobius"/>
    </source>
</evidence>
<reference evidence="2" key="1">
    <citation type="journal article" date="2014" name="Int. J. Syst. Evol. Microbiol.">
        <title>Complete genome sequence of Corynebacterium casei LMG S-19264T (=DSM 44701T), isolated from a smear-ripened cheese.</title>
        <authorList>
            <consortium name="US DOE Joint Genome Institute (JGI-PGF)"/>
            <person name="Walter F."/>
            <person name="Albersmeier A."/>
            <person name="Kalinowski J."/>
            <person name="Ruckert C."/>
        </authorList>
    </citation>
    <scope>NUCLEOTIDE SEQUENCE</scope>
    <source>
        <strain evidence="2">JCM 14359</strain>
    </source>
</reference>
<comment type="caution">
    <text evidence="2">The sequence shown here is derived from an EMBL/GenBank/DDBJ whole genome shotgun (WGS) entry which is preliminary data.</text>
</comment>
<feature type="transmembrane region" description="Helical" evidence="1">
    <location>
        <begin position="42"/>
        <end position="64"/>
    </location>
</feature>
<dbReference type="EMBL" id="BMOC01000020">
    <property type="protein sequence ID" value="GGJ14584.1"/>
    <property type="molecule type" value="Genomic_DNA"/>
</dbReference>
<accession>A0A830EIW3</accession>
<gene>
    <name evidence="2" type="ORF">GCM10008995_25590</name>
</gene>
<dbReference type="OrthoDB" id="187492at2157"/>
<feature type="transmembrane region" description="Helical" evidence="1">
    <location>
        <begin position="14"/>
        <end position="36"/>
    </location>
</feature>